<keyword evidence="11" id="KW-1185">Reference proteome</keyword>
<evidence type="ECO:0000256" key="7">
    <source>
        <dbReference type="ARBA" id="ARBA00023303"/>
    </source>
</evidence>
<feature type="transmembrane region" description="Helical" evidence="8">
    <location>
        <begin position="27"/>
        <end position="46"/>
    </location>
</feature>
<keyword evidence="5" id="KW-0406">Ion transport</keyword>
<dbReference type="SUPFAM" id="SSF81324">
    <property type="entry name" value="Voltage-gated potassium channels"/>
    <property type="match status" value="1"/>
</dbReference>
<evidence type="ECO:0000256" key="1">
    <source>
        <dbReference type="ARBA" id="ARBA00004141"/>
    </source>
</evidence>
<dbReference type="GO" id="GO:0005886">
    <property type="term" value="C:plasma membrane"/>
    <property type="evidence" value="ECO:0007669"/>
    <property type="project" value="TreeGrafter"/>
</dbReference>
<feature type="transmembrane region" description="Helical" evidence="8">
    <location>
        <begin position="79"/>
        <end position="105"/>
    </location>
</feature>
<dbReference type="Pfam" id="PF07885">
    <property type="entry name" value="Ion_trans_2"/>
    <property type="match status" value="1"/>
</dbReference>
<protein>
    <submittedName>
        <fullName evidence="10">Two pore domain potassium channel family protein</fullName>
    </submittedName>
</protein>
<dbReference type="PANTHER" id="PTHR11003">
    <property type="entry name" value="POTASSIUM CHANNEL, SUBFAMILY K"/>
    <property type="match status" value="1"/>
</dbReference>
<dbReference type="RefSeq" id="WP_188228445.1">
    <property type="nucleotide sequence ID" value="NZ_JACVXB010000001.1"/>
</dbReference>
<keyword evidence="6 8" id="KW-0472">Membrane</keyword>
<keyword evidence="2" id="KW-0813">Transport</keyword>
<sequence length="117" mass="13494">MIAFFINILRLGRIFYRGIKHDSEFRFLLVFILLLLTGSSLFYIQIEQWSPLDAIYFSVMTMATVGYGDLVPTTNLGKIFTMVYTFLAIGTFVAFTAKIVTILFYNRIKKPLNKKSD</sequence>
<organism evidence="10 11">
    <name type="scientific">Aestuariibaculum sediminum</name>
    <dbReference type="NCBI Taxonomy" id="2770637"/>
    <lineage>
        <taxon>Bacteria</taxon>
        <taxon>Pseudomonadati</taxon>
        <taxon>Bacteroidota</taxon>
        <taxon>Flavobacteriia</taxon>
        <taxon>Flavobacteriales</taxon>
        <taxon>Flavobacteriaceae</taxon>
    </lineage>
</organism>
<evidence type="ECO:0000256" key="4">
    <source>
        <dbReference type="ARBA" id="ARBA00022989"/>
    </source>
</evidence>
<evidence type="ECO:0000259" key="9">
    <source>
        <dbReference type="Pfam" id="PF07885"/>
    </source>
</evidence>
<dbReference type="Proteomes" id="UP000600588">
    <property type="component" value="Unassembled WGS sequence"/>
</dbReference>
<keyword evidence="7 10" id="KW-0407">Ion channel</keyword>
<reference evidence="10 11" key="1">
    <citation type="submission" date="2020-09" db="EMBL/GenBank/DDBJ databases">
        <title>TT11 complete genome.</title>
        <authorList>
            <person name="Wu Z."/>
        </authorList>
    </citation>
    <scope>NUCLEOTIDE SEQUENCE [LARGE SCALE GENOMIC DNA]</scope>
    <source>
        <strain evidence="10 11">TT11</strain>
    </source>
</reference>
<dbReference type="InterPro" id="IPR013099">
    <property type="entry name" value="K_chnl_dom"/>
</dbReference>
<evidence type="ECO:0000256" key="3">
    <source>
        <dbReference type="ARBA" id="ARBA00022692"/>
    </source>
</evidence>
<gene>
    <name evidence="10" type="ORF">ICJ83_00680</name>
</gene>
<evidence type="ECO:0000256" key="8">
    <source>
        <dbReference type="SAM" id="Phobius"/>
    </source>
</evidence>
<dbReference type="PANTHER" id="PTHR11003:SF291">
    <property type="entry name" value="IP11374P"/>
    <property type="match status" value="1"/>
</dbReference>
<evidence type="ECO:0000256" key="5">
    <source>
        <dbReference type="ARBA" id="ARBA00023065"/>
    </source>
</evidence>
<keyword evidence="4 8" id="KW-1133">Transmembrane helix</keyword>
<evidence type="ECO:0000313" key="10">
    <source>
        <dbReference type="EMBL" id="MBD0830635.1"/>
    </source>
</evidence>
<dbReference type="GO" id="GO:0030322">
    <property type="term" value="P:stabilization of membrane potential"/>
    <property type="evidence" value="ECO:0007669"/>
    <property type="project" value="TreeGrafter"/>
</dbReference>
<dbReference type="GO" id="GO:0022841">
    <property type="term" value="F:potassium ion leak channel activity"/>
    <property type="evidence" value="ECO:0007669"/>
    <property type="project" value="TreeGrafter"/>
</dbReference>
<dbReference type="EMBL" id="JACVXB010000001">
    <property type="protein sequence ID" value="MBD0830635.1"/>
    <property type="molecule type" value="Genomic_DNA"/>
</dbReference>
<dbReference type="InterPro" id="IPR003280">
    <property type="entry name" value="2pore_dom_K_chnl"/>
</dbReference>
<evidence type="ECO:0000256" key="6">
    <source>
        <dbReference type="ARBA" id="ARBA00023136"/>
    </source>
</evidence>
<feature type="domain" description="Potassium channel" evidence="9">
    <location>
        <begin position="31"/>
        <end position="103"/>
    </location>
</feature>
<name>A0A8J6Q0P0_9FLAO</name>
<keyword evidence="3 8" id="KW-0812">Transmembrane</keyword>
<dbReference type="GO" id="GO:0015271">
    <property type="term" value="F:outward rectifier potassium channel activity"/>
    <property type="evidence" value="ECO:0007669"/>
    <property type="project" value="TreeGrafter"/>
</dbReference>
<dbReference type="AlphaFoldDB" id="A0A8J6Q0P0"/>
<evidence type="ECO:0000256" key="2">
    <source>
        <dbReference type="ARBA" id="ARBA00022448"/>
    </source>
</evidence>
<proteinExistence type="predicted"/>
<dbReference type="Gene3D" id="1.10.287.70">
    <property type="match status" value="1"/>
</dbReference>
<accession>A0A8J6Q0P0</accession>
<evidence type="ECO:0000313" key="11">
    <source>
        <dbReference type="Proteomes" id="UP000600588"/>
    </source>
</evidence>
<comment type="subcellular location">
    <subcellularLocation>
        <location evidence="1">Membrane</location>
        <topology evidence="1">Multi-pass membrane protein</topology>
    </subcellularLocation>
</comment>
<comment type="caution">
    <text evidence="10">The sequence shown here is derived from an EMBL/GenBank/DDBJ whole genome shotgun (WGS) entry which is preliminary data.</text>
</comment>